<comment type="caution">
    <text evidence="6">The sequence shown here is derived from an EMBL/GenBank/DDBJ whole genome shotgun (WGS) entry which is preliminary data.</text>
</comment>
<evidence type="ECO:0000256" key="2">
    <source>
        <dbReference type="ARBA" id="ARBA00022478"/>
    </source>
</evidence>
<feature type="compositionally biased region" description="Basic and acidic residues" evidence="5">
    <location>
        <begin position="238"/>
        <end position="269"/>
    </location>
</feature>
<proteinExistence type="predicted"/>
<dbReference type="EMBL" id="LGUA01000337">
    <property type="protein sequence ID" value="OAX82224.1"/>
    <property type="molecule type" value="Genomic_DNA"/>
</dbReference>
<feature type="compositionally biased region" description="Acidic residues" evidence="5">
    <location>
        <begin position="166"/>
        <end position="183"/>
    </location>
</feature>
<organism evidence="6 7">
    <name type="scientific">Emergomyces africanus</name>
    <dbReference type="NCBI Taxonomy" id="1955775"/>
    <lineage>
        <taxon>Eukaryota</taxon>
        <taxon>Fungi</taxon>
        <taxon>Dikarya</taxon>
        <taxon>Ascomycota</taxon>
        <taxon>Pezizomycotina</taxon>
        <taxon>Eurotiomycetes</taxon>
        <taxon>Eurotiomycetidae</taxon>
        <taxon>Onygenales</taxon>
        <taxon>Ajellomycetaceae</taxon>
        <taxon>Emergomyces</taxon>
    </lineage>
</organism>
<feature type="compositionally biased region" description="Gly residues" evidence="5">
    <location>
        <begin position="1"/>
        <end position="15"/>
    </location>
</feature>
<keyword evidence="3" id="KW-0804">Transcription</keyword>
<protein>
    <recommendedName>
        <fullName evidence="8">DNA-directed RNA polymerase III RPC4</fullName>
    </recommendedName>
</protein>
<sequence length="484" mass="51229">MSMRSRGGGYGGAAGKGRHGYAGHGHGGRSSGGGKAHGLVKVMSEDGVGRVVGGDGNGDISSDEGSDEGPRFSIEQINIISDEEEGEEEGGFEEGKGKGKMPVRDSAGGGAGRGLRPVRVERQAHQERSVGINTDASSQKSAELRRRAKAKAKEKGGGDESLFVQDSEEDADGGSESGGDDSVEVTAEKAVGGTADGGIRIKEEPMDDGNVSMADVLPQTTEDGPTLTDAGVATPAEPKTKTEKKTVTVRDPRNKLQTEEERQEWDRHEQDIEHLKQALGTMSTLDKLAEREPGLEQQQAEPNAVEAPKDERAGRLFLIQFPPATPNLIAPSQAVDEMDQDVVETGSQANAQHPSIPSIKKEATEDLAAGPQLTFSSNNNRNVDIPPLITATNSSLPPGRVGKLNIHQSGRATIDWGGISFELTKGSDVEFLQDAIVASGGKQNATGADEAISKEELEERRVWAMSQVSGKFVVTPDWEALLRV</sequence>
<evidence type="ECO:0000313" key="6">
    <source>
        <dbReference type="EMBL" id="OAX82224.1"/>
    </source>
</evidence>
<dbReference type="AlphaFoldDB" id="A0A1B7NZP0"/>
<feature type="region of interest" description="Disordered" evidence="5">
    <location>
        <begin position="1"/>
        <end position="269"/>
    </location>
</feature>
<evidence type="ECO:0000256" key="1">
    <source>
        <dbReference type="ARBA" id="ARBA00004123"/>
    </source>
</evidence>
<keyword evidence="7" id="KW-1185">Reference proteome</keyword>
<reference evidence="6 7" key="1">
    <citation type="submission" date="2015-07" db="EMBL/GenBank/DDBJ databases">
        <title>Emmonsia species relationships and genome sequence.</title>
        <authorList>
            <person name="Cuomo C.A."/>
            <person name="Schwartz I.S."/>
            <person name="Kenyon C."/>
            <person name="de Hoog G.S."/>
            <person name="Govender N.P."/>
            <person name="Botha A."/>
            <person name="Moreno L."/>
            <person name="de Vries M."/>
            <person name="Munoz J.F."/>
            <person name="Stielow J.B."/>
        </authorList>
    </citation>
    <scope>NUCLEOTIDE SEQUENCE [LARGE SCALE GENOMIC DNA]</scope>
    <source>
        <strain evidence="6 7">CBS 136260</strain>
    </source>
</reference>
<feature type="compositionally biased region" description="Acidic residues" evidence="5">
    <location>
        <begin position="81"/>
        <end position="92"/>
    </location>
</feature>
<dbReference type="PANTHER" id="PTHR13408:SF0">
    <property type="entry name" value="DNA-DIRECTED RNA POLYMERASE III SUBUNIT RPC4"/>
    <property type="match status" value="1"/>
</dbReference>
<name>A0A1B7NZP0_9EURO</name>
<evidence type="ECO:0000256" key="3">
    <source>
        <dbReference type="ARBA" id="ARBA00023163"/>
    </source>
</evidence>
<dbReference type="Proteomes" id="UP000091918">
    <property type="component" value="Unassembled WGS sequence"/>
</dbReference>
<feature type="compositionally biased region" description="Polar residues" evidence="5">
    <location>
        <begin position="131"/>
        <end position="141"/>
    </location>
</feature>
<accession>A0A1B7NZP0</accession>
<dbReference type="GO" id="GO:0003677">
    <property type="term" value="F:DNA binding"/>
    <property type="evidence" value="ECO:0007669"/>
    <property type="project" value="InterPro"/>
</dbReference>
<dbReference type="Pfam" id="PF05132">
    <property type="entry name" value="RNA_pol_Rpc4"/>
    <property type="match status" value="1"/>
</dbReference>
<dbReference type="PANTHER" id="PTHR13408">
    <property type="entry name" value="DNA-DIRECTED RNA POLYMERASE III"/>
    <property type="match status" value="1"/>
</dbReference>
<evidence type="ECO:0000313" key="7">
    <source>
        <dbReference type="Proteomes" id="UP000091918"/>
    </source>
</evidence>
<feature type="compositionally biased region" description="Gly residues" evidence="5">
    <location>
        <begin position="22"/>
        <end position="36"/>
    </location>
</feature>
<evidence type="ECO:0008006" key="8">
    <source>
        <dbReference type="Google" id="ProtNLM"/>
    </source>
</evidence>
<dbReference type="STRING" id="1658172.A0A1B7NZP0"/>
<comment type="subcellular location">
    <subcellularLocation>
        <location evidence="1">Nucleus</location>
    </subcellularLocation>
</comment>
<evidence type="ECO:0000256" key="5">
    <source>
        <dbReference type="SAM" id="MobiDB-lite"/>
    </source>
</evidence>
<evidence type="ECO:0000256" key="4">
    <source>
        <dbReference type="ARBA" id="ARBA00023242"/>
    </source>
</evidence>
<dbReference type="OrthoDB" id="5836119at2759"/>
<keyword evidence="4" id="KW-0539">Nucleus</keyword>
<dbReference type="GO" id="GO:0005666">
    <property type="term" value="C:RNA polymerase III complex"/>
    <property type="evidence" value="ECO:0007669"/>
    <property type="project" value="InterPro"/>
</dbReference>
<dbReference type="GO" id="GO:0042797">
    <property type="term" value="P:tRNA transcription by RNA polymerase III"/>
    <property type="evidence" value="ECO:0007669"/>
    <property type="project" value="TreeGrafter"/>
</dbReference>
<gene>
    <name evidence="6" type="ORF">ACJ72_03431</name>
</gene>
<keyword evidence="2" id="KW-0240">DNA-directed RNA polymerase</keyword>
<feature type="compositionally biased region" description="Basic and acidic residues" evidence="5">
    <location>
        <begin position="118"/>
        <end position="128"/>
    </location>
</feature>
<dbReference type="InterPro" id="IPR007811">
    <property type="entry name" value="RPC4"/>
</dbReference>